<dbReference type="CDD" id="cd01650">
    <property type="entry name" value="RT_nLTR_like"/>
    <property type="match status" value="1"/>
</dbReference>
<feature type="domain" description="C2H2-type" evidence="2">
    <location>
        <begin position="40"/>
        <end position="71"/>
    </location>
</feature>
<evidence type="ECO:0000259" key="3">
    <source>
        <dbReference type="PROSITE" id="PS50878"/>
    </source>
</evidence>
<dbReference type="InterPro" id="IPR013087">
    <property type="entry name" value="Znf_C2H2_type"/>
</dbReference>
<dbReference type="InParanoid" id="A0A672ZCC9"/>
<protein>
    <recommendedName>
        <fullName evidence="6">Reverse transcriptase domain-containing protein</fullName>
    </recommendedName>
</protein>
<evidence type="ECO:0000313" key="5">
    <source>
        <dbReference type="Proteomes" id="UP000472271"/>
    </source>
</evidence>
<dbReference type="GO" id="GO:0008270">
    <property type="term" value="F:zinc ion binding"/>
    <property type="evidence" value="ECO:0007669"/>
    <property type="project" value="UniProtKB-KW"/>
</dbReference>
<dbReference type="InterPro" id="IPR043502">
    <property type="entry name" value="DNA/RNA_pol_sf"/>
</dbReference>
<evidence type="ECO:0000259" key="2">
    <source>
        <dbReference type="PROSITE" id="PS50157"/>
    </source>
</evidence>
<dbReference type="PROSITE" id="PS50878">
    <property type="entry name" value="RT_POL"/>
    <property type="match status" value="1"/>
</dbReference>
<dbReference type="Proteomes" id="UP000472271">
    <property type="component" value="Chromosome 11"/>
</dbReference>
<dbReference type="Pfam" id="PF00078">
    <property type="entry name" value="RVT_1"/>
    <property type="match status" value="1"/>
</dbReference>
<keyword evidence="5" id="KW-1185">Reference proteome</keyword>
<evidence type="ECO:0008006" key="6">
    <source>
        <dbReference type="Google" id="ProtNLM"/>
    </source>
</evidence>
<feature type="domain" description="Reverse transcriptase" evidence="3">
    <location>
        <begin position="242"/>
        <end position="509"/>
    </location>
</feature>
<dbReference type="SUPFAM" id="SSF56672">
    <property type="entry name" value="DNA/RNA polymerases"/>
    <property type="match status" value="1"/>
</dbReference>
<dbReference type="PROSITE" id="PS50157">
    <property type="entry name" value="ZINC_FINGER_C2H2_2"/>
    <property type="match status" value="1"/>
</dbReference>
<dbReference type="AlphaFoldDB" id="A0A672ZCC9"/>
<name>A0A672ZCC9_9TELE</name>
<proteinExistence type="predicted"/>
<evidence type="ECO:0000313" key="4">
    <source>
        <dbReference type="Ensembl" id="ENSSORP00005014148.1"/>
    </source>
</evidence>
<dbReference type="Ensembl" id="ENSSORT00005014570.1">
    <property type="protein sequence ID" value="ENSSORP00005014148.1"/>
    <property type="gene ID" value="ENSSORG00005007248.1"/>
</dbReference>
<sequence>KVLFLCTQCAGYQLSLRQASTHNPKCRLKRKSQPVPISGHRCGDCSRSFLTTRGLSLHRRRMQLNSYLRRPYLPQSNLQKVGRVSWSDADLQTLKNILDADPDINSCVKQAIVVMPVYSKRQIQYQCRTLQKKEANEKSMSTLAAEILDGRTDTQCTINSVEILNVHKGIWERADTFKSLGQFGTVTRADNSHFSYPILAPEAVSVIKKLDPESAPGPDGLKKRDILGWDPEGTKLARLINTLLVHGVVPKILKCSHTVLIPKRRDLEQLRNIKNWCPITISPILLRLFSGILTSRLMKACSIHPHQRGFIKAPGCTENLQLLKVSVAMVLIDFAKAFDTVSHSHIHAVLERRGVDELIRGIIKSTYRKCYSQIQIVDGPSNKIYLKVDVKQGDPMSLMLFSLARDPLIHKLDEVGKGFDLDNGTSILAIAYTDNLVLLSDSWEGMDLNLKIMDKFASLIGLAVNPAKCHSFLIQKGKPVIGYKPWELKGHPTHSVGPSESVQYLGIQINPWKDRISKAEIKPSMKTDLLHAYAIPRLFYTADFGMTSVTLLEECDSDIQTEVRKWLHLHPTTANGLLYPSYQDGGLSILRPRLHPSDDKISNCWLRDPVAAGFTQSEFILGLRIRSKSLPVRASVMSRTPKGAVSTCRVCRAENETFKHVMNCCEGLQSIRMSQHNNVCKFLGNLCRTHRWKVMTEKKLICKDGKVGCPDLIVFKDNKALIIDVTIPLESNNLSVLALAAKAKVDKYKKFKKAVTRQFPGITVVSV</sequence>
<dbReference type="PANTHER" id="PTHR19446">
    <property type="entry name" value="REVERSE TRANSCRIPTASES"/>
    <property type="match status" value="1"/>
</dbReference>
<evidence type="ECO:0000256" key="1">
    <source>
        <dbReference type="PROSITE-ProRule" id="PRU00042"/>
    </source>
</evidence>
<dbReference type="InterPro" id="IPR000477">
    <property type="entry name" value="RT_dom"/>
</dbReference>
<accession>A0A672ZCC9</accession>
<reference evidence="4" key="2">
    <citation type="submission" date="2025-08" db="UniProtKB">
        <authorList>
            <consortium name="Ensembl"/>
        </authorList>
    </citation>
    <scope>IDENTIFICATION</scope>
</reference>
<keyword evidence="1" id="KW-0479">Metal-binding</keyword>
<reference evidence="4" key="1">
    <citation type="submission" date="2019-06" db="EMBL/GenBank/DDBJ databases">
        <authorList>
            <consortium name="Wellcome Sanger Institute Data Sharing"/>
        </authorList>
    </citation>
    <scope>NUCLEOTIDE SEQUENCE [LARGE SCALE GENOMIC DNA]</scope>
</reference>
<organism evidence="4 5">
    <name type="scientific">Sphaeramia orbicularis</name>
    <name type="common">orbiculate cardinalfish</name>
    <dbReference type="NCBI Taxonomy" id="375764"/>
    <lineage>
        <taxon>Eukaryota</taxon>
        <taxon>Metazoa</taxon>
        <taxon>Chordata</taxon>
        <taxon>Craniata</taxon>
        <taxon>Vertebrata</taxon>
        <taxon>Euteleostomi</taxon>
        <taxon>Actinopterygii</taxon>
        <taxon>Neopterygii</taxon>
        <taxon>Teleostei</taxon>
        <taxon>Neoteleostei</taxon>
        <taxon>Acanthomorphata</taxon>
        <taxon>Gobiaria</taxon>
        <taxon>Kurtiformes</taxon>
        <taxon>Apogonoidei</taxon>
        <taxon>Apogonidae</taxon>
        <taxon>Apogoninae</taxon>
        <taxon>Sphaeramia</taxon>
    </lineage>
</organism>
<keyword evidence="1" id="KW-0862">Zinc</keyword>
<keyword evidence="1" id="KW-0863">Zinc-finger</keyword>
<reference evidence="4" key="3">
    <citation type="submission" date="2025-09" db="UniProtKB">
        <authorList>
            <consortium name="Ensembl"/>
        </authorList>
    </citation>
    <scope>IDENTIFICATION</scope>
</reference>